<dbReference type="Gene3D" id="1.25.40.10">
    <property type="entry name" value="Tetratricopeptide repeat domain"/>
    <property type="match status" value="1"/>
</dbReference>
<evidence type="ECO:0000313" key="12">
    <source>
        <dbReference type="Proteomes" id="UP000320300"/>
    </source>
</evidence>
<evidence type="ECO:0000256" key="4">
    <source>
        <dbReference type="ARBA" id="ARBA00022679"/>
    </source>
</evidence>
<evidence type="ECO:0000256" key="2">
    <source>
        <dbReference type="ARBA" id="ARBA00012438"/>
    </source>
</evidence>
<dbReference type="SUPFAM" id="SSF48452">
    <property type="entry name" value="TPR-like"/>
    <property type="match status" value="1"/>
</dbReference>
<dbReference type="Pfam" id="PF02518">
    <property type="entry name" value="HATPase_c"/>
    <property type="match status" value="1"/>
</dbReference>
<evidence type="ECO:0000256" key="8">
    <source>
        <dbReference type="SAM" id="Phobius"/>
    </source>
</evidence>
<feature type="signal peptide" evidence="9">
    <location>
        <begin position="1"/>
        <end position="19"/>
    </location>
</feature>
<organism evidence="11 12">
    <name type="scientific">Pedobacter westerhofensis</name>
    <dbReference type="NCBI Taxonomy" id="425512"/>
    <lineage>
        <taxon>Bacteria</taxon>
        <taxon>Pseudomonadati</taxon>
        <taxon>Bacteroidota</taxon>
        <taxon>Sphingobacteriia</taxon>
        <taxon>Sphingobacteriales</taxon>
        <taxon>Sphingobacteriaceae</taxon>
        <taxon>Pedobacter</taxon>
    </lineage>
</organism>
<sequence>MRKSCLFFLILLTSSLIKAQSTHLEELPSPVLRQKIKTGTEDTNRVQFQLALGRLLLDNASSGKAQLDSSFMLANQAATLSRKLNYNYGTINSMILAALCWNKKGNYTKGTAVAQEVLTFSEKVNNSFGMGEAYIVMGHAYNISTIPGLKKRMEYNEKAIAVFRKNNVTFRLASLLKDNAELLFLAQRKNEAVNLLFEALNIGKSIGYRRIHSTYWLIGRTSNEMGDFPNAIKYNLLAIKTAKDVNDTTLQLCSIYHTMAVTYSSMGDYKNAIPYSLLALQIARKYNNKDYIATVSMVLATAYTRTNRLDKALMLLTAVQRNSANDLERLAVTNNLLTNLTFAEQFRSADIYAAEVRALLGKISANDYEVFRGSYAALAEYYLHKRQYANARFYNDRYAEIVNSINYAAEIRLTEKRYFELDSLNGNFRSAIVHYMRAQRIKDSTDNITKAYQVSLLLIENETEKKNQHIDTLTKQTLAKDAQLKRNQLIQNAMIAGAVLLLIITTLIYSRYRLKQKTNRKLELSRRQLDQKNIFLEKLTMNQEKLLIEKEWLVKEVHHRVKNNLQMVTSLLYSQSVYLEDASALLAIKDSLRRMQAMSLIHQKLYLDENTTTIDMAGYLSDLVRYLHESFDTDNRITFEQSVEKIDLDVSQAIPLGLIFTESIVNAIKYAFLNGSQGLVSISLQHAGPDHLLLKIADNGIGLPEGFDTNENNSLGLDLMQGLAKQLNGSFHIENDNGVHITVRFPVLKFELPGQQS</sequence>
<keyword evidence="6 11" id="KW-0418">Kinase</keyword>
<feature type="domain" description="Histidine kinase" evidence="10">
    <location>
        <begin position="556"/>
        <end position="749"/>
    </location>
</feature>
<protein>
    <recommendedName>
        <fullName evidence="2">histidine kinase</fullName>
        <ecNumber evidence="2">2.7.13.3</ecNumber>
    </recommendedName>
</protein>
<keyword evidence="4" id="KW-0808">Transferase</keyword>
<feature type="transmembrane region" description="Helical" evidence="8">
    <location>
        <begin position="493"/>
        <end position="512"/>
    </location>
</feature>
<dbReference type="SUPFAM" id="SSF55874">
    <property type="entry name" value="ATPase domain of HSP90 chaperone/DNA topoisomerase II/histidine kinase"/>
    <property type="match status" value="1"/>
</dbReference>
<dbReference type="Pfam" id="PF07568">
    <property type="entry name" value="HisKA_2"/>
    <property type="match status" value="1"/>
</dbReference>
<keyword evidence="9" id="KW-0732">Signal</keyword>
<dbReference type="AlphaFoldDB" id="A0A521FT17"/>
<dbReference type="Pfam" id="PF13424">
    <property type="entry name" value="TPR_12"/>
    <property type="match status" value="1"/>
</dbReference>
<dbReference type="PROSITE" id="PS50109">
    <property type="entry name" value="HIS_KIN"/>
    <property type="match status" value="1"/>
</dbReference>
<dbReference type="InterPro" id="IPR019734">
    <property type="entry name" value="TPR_rpt"/>
</dbReference>
<evidence type="ECO:0000313" key="11">
    <source>
        <dbReference type="EMBL" id="SMO99367.1"/>
    </source>
</evidence>
<feature type="chain" id="PRO_5022222316" description="histidine kinase" evidence="9">
    <location>
        <begin position="20"/>
        <end position="757"/>
    </location>
</feature>
<evidence type="ECO:0000256" key="7">
    <source>
        <dbReference type="ARBA" id="ARBA00022840"/>
    </source>
</evidence>
<dbReference type="GO" id="GO:0004673">
    <property type="term" value="F:protein histidine kinase activity"/>
    <property type="evidence" value="ECO:0007669"/>
    <property type="project" value="UniProtKB-EC"/>
</dbReference>
<keyword evidence="8" id="KW-0812">Transmembrane</keyword>
<evidence type="ECO:0000256" key="6">
    <source>
        <dbReference type="ARBA" id="ARBA00022777"/>
    </source>
</evidence>
<dbReference type="PANTHER" id="PTHR41523:SF8">
    <property type="entry name" value="ETHYLENE RESPONSE SENSOR PROTEIN"/>
    <property type="match status" value="1"/>
</dbReference>
<evidence type="ECO:0000256" key="3">
    <source>
        <dbReference type="ARBA" id="ARBA00022553"/>
    </source>
</evidence>
<dbReference type="InterPro" id="IPR036890">
    <property type="entry name" value="HATPase_C_sf"/>
</dbReference>
<dbReference type="EMBL" id="FXTN01000022">
    <property type="protein sequence ID" value="SMO99367.1"/>
    <property type="molecule type" value="Genomic_DNA"/>
</dbReference>
<accession>A0A521FT17</accession>
<keyword evidence="12" id="KW-1185">Reference proteome</keyword>
<dbReference type="InterPro" id="IPR003594">
    <property type="entry name" value="HATPase_dom"/>
</dbReference>
<keyword evidence="8" id="KW-1133">Transmembrane helix</keyword>
<keyword evidence="3" id="KW-0597">Phosphoprotein</keyword>
<dbReference type="InterPro" id="IPR011990">
    <property type="entry name" value="TPR-like_helical_dom_sf"/>
</dbReference>
<keyword evidence="7" id="KW-0067">ATP-binding</keyword>
<dbReference type="SMART" id="SM00028">
    <property type="entry name" value="TPR"/>
    <property type="match status" value="4"/>
</dbReference>
<dbReference type="PANTHER" id="PTHR41523">
    <property type="entry name" value="TWO-COMPONENT SYSTEM SENSOR PROTEIN"/>
    <property type="match status" value="1"/>
</dbReference>
<dbReference type="InterPro" id="IPR005467">
    <property type="entry name" value="His_kinase_dom"/>
</dbReference>
<dbReference type="RefSeq" id="WP_142531286.1">
    <property type="nucleotide sequence ID" value="NZ_CBCSJO010000018.1"/>
</dbReference>
<keyword evidence="8" id="KW-0472">Membrane</keyword>
<evidence type="ECO:0000256" key="1">
    <source>
        <dbReference type="ARBA" id="ARBA00000085"/>
    </source>
</evidence>
<evidence type="ECO:0000256" key="5">
    <source>
        <dbReference type="ARBA" id="ARBA00022741"/>
    </source>
</evidence>
<dbReference type="Gene3D" id="3.30.565.10">
    <property type="entry name" value="Histidine kinase-like ATPase, C-terminal domain"/>
    <property type="match status" value="1"/>
</dbReference>
<dbReference type="SMART" id="SM00387">
    <property type="entry name" value="HATPase_c"/>
    <property type="match status" value="1"/>
</dbReference>
<dbReference type="GO" id="GO:0005524">
    <property type="term" value="F:ATP binding"/>
    <property type="evidence" value="ECO:0007669"/>
    <property type="project" value="UniProtKB-KW"/>
</dbReference>
<proteinExistence type="predicted"/>
<dbReference type="Gene3D" id="3.30.450.20">
    <property type="entry name" value="PAS domain"/>
    <property type="match status" value="1"/>
</dbReference>
<name>A0A521FT17_9SPHI</name>
<keyword evidence="5" id="KW-0547">Nucleotide-binding</keyword>
<dbReference type="OrthoDB" id="1523170at2"/>
<evidence type="ECO:0000259" key="10">
    <source>
        <dbReference type="PROSITE" id="PS50109"/>
    </source>
</evidence>
<comment type="catalytic activity">
    <reaction evidence="1">
        <text>ATP + protein L-histidine = ADP + protein N-phospho-L-histidine.</text>
        <dbReference type="EC" id="2.7.13.3"/>
    </reaction>
</comment>
<gene>
    <name evidence="11" type="ORF">SAMN06265348_12210</name>
</gene>
<dbReference type="Proteomes" id="UP000320300">
    <property type="component" value="Unassembled WGS sequence"/>
</dbReference>
<dbReference type="InterPro" id="IPR011495">
    <property type="entry name" value="Sig_transdc_His_kin_sub2_dim/P"/>
</dbReference>
<evidence type="ECO:0000256" key="9">
    <source>
        <dbReference type="SAM" id="SignalP"/>
    </source>
</evidence>
<reference evidence="11 12" key="1">
    <citation type="submission" date="2017-05" db="EMBL/GenBank/DDBJ databases">
        <authorList>
            <person name="Varghese N."/>
            <person name="Submissions S."/>
        </authorList>
    </citation>
    <scope>NUCLEOTIDE SEQUENCE [LARGE SCALE GENOMIC DNA]</scope>
    <source>
        <strain evidence="11 12">DSM 19036</strain>
    </source>
</reference>
<dbReference type="EC" id="2.7.13.3" evidence="2"/>